<evidence type="ECO:0000313" key="2">
    <source>
        <dbReference type="Proteomes" id="UP000581206"/>
    </source>
</evidence>
<reference evidence="1 2" key="1">
    <citation type="submission" date="2020-04" db="EMBL/GenBank/DDBJ databases">
        <title>MicrobeNet Type strains.</title>
        <authorList>
            <person name="Nicholson A.C."/>
        </authorList>
    </citation>
    <scope>NUCLEOTIDE SEQUENCE [LARGE SCALE GENOMIC DNA]</scope>
    <source>
        <strain evidence="1 2">ATCC BAA-788</strain>
    </source>
</reference>
<organism evidence="1 2">
    <name type="scientific">Cellulomonas denverensis</name>
    <dbReference type="NCBI Taxonomy" id="264297"/>
    <lineage>
        <taxon>Bacteria</taxon>
        <taxon>Bacillati</taxon>
        <taxon>Actinomycetota</taxon>
        <taxon>Actinomycetes</taxon>
        <taxon>Micrococcales</taxon>
        <taxon>Cellulomonadaceae</taxon>
        <taxon>Cellulomonas</taxon>
    </lineage>
</organism>
<dbReference type="EMBL" id="JAAXOX010000007">
    <property type="protein sequence ID" value="NKY23620.1"/>
    <property type="molecule type" value="Genomic_DNA"/>
</dbReference>
<sequence length="303" mass="33147">MPVSARSLPPDLAARPFTLAEARLAGVSRSRLARVPAPWHGARSPRPATDVVGRCLDLLPVLPAGSVFSHATAWQLWDADPPRGLPSPDALHVLVPGLFMPPRRAGVAGHRTGAPPATVILYRLPVVTAETAWTQFGARLDVAELVVAGDALLRRQHPISTLARLHQTVDQLAPGTRGSRRLREGLSLLRPGTDSCMESRLRLLLRAAGLPDPEVNRCVLDRLGNPVARPDLSYPEARLAIEYDGDVHRTDRTTWRRDITRRRDLETLGWRVITCTADDLQLPRSALHAIHTALAESARMHAS</sequence>
<evidence type="ECO:0000313" key="1">
    <source>
        <dbReference type="EMBL" id="NKY23620.1"/>
    </source>
</evidence>
<dbReference type="AlphaFoldDB" id="A0A7X6QZY5"/>
<accession>A0A7X6QZY5</accession>
<protein>
    <recommendedName>
        <fullName evidence="3">DUF559 domain-containing protein</fullName>
    </recommendedName>
</protein>
<dbReference type="Proteomes" id="UP000581206">
    <property type="component" value="Unassembled WGS sequence"/>
</dbReference>
<dbReference type="RefSeq" id="WP_168630750.1">
    <property type="nucleotide sequence ID" value="NZ_BONL01000025.1"/>
</dbReference>
<gene>
    <name evidence="1" type="ORF">HGA03_13185</name>
</gene>
<dbReference type="SUPFAM" id="SSF52980">
    <property type="entry name" value="Restriction endonuclease-like"/>
    <property type="match status" value="1"/>
</dbReference>
<proteinExistence type="predicted"/>
<dbReference type="InterPro" id="IPR011335">
    <property type="entry name" value="Restrct_endonuc-II-like"/>
</dbReference>
<keyword evidence="2" id="KW-1185">Reference proteome</keyword>
<name>A0A7X6QZY5_9CELL</name>
<comment type="caution">
    <text evidence="1">The sequence shown here is derived from an EMBL/GenBank/DDBJ whole genome shotgun (WGS) entry which is preliminary data.</text>
</comment>
<dbReference type="Gene3D" id="3.40.960.10">
    <property type="entry name" value="VSR Endonuclease"/>
    <property type="match status" value="1"/>
</dbReference>
<evidence type="ECO:0008006" key="3">
    <source>
        <dbReference type="Google" id="ProtNLM"/>
    </source>
</evidence>